<dbReference type="PRINTS" id="PR00813">
    <property type="entry name" value="BCTERIALGSPG"/>
</dbReference>
<reference evidence="3 4" key="1">
    <citation type="submission" date="2014-06" db="EMBL/GenBank/DDBJ databases">
        <title>Draft genome sequence of Idiomarina sp. MCCC 1A10513.</title>
        <authorList>
            <person name="Du J."/>
            <person name="Lai Q."/>
            <person name="Shao Z."/>
        </authorList>
    </citation>
    <scope>NUCLEOTIDE SEQUENCE [LARGE SCALE GENOMIC DNA]</scope>
    <source>
        <strain evidence="3 4">MCCC 1A10513</strain>
    </source>
</reference>
<protein>
    <recommendedName>
        <fullName evidence="5">Type IV pilin</fullName>
    </recommendedName>
</protein>
<proteinExistence type="predicted"/>
<dbReference type="eggNOG" id="COG4968">
    <property type="taxonomic scope" value="Bacteria"/>
</dbReference>
<dbReference type="RefSeq" id="WP_034733281.1">
    <property type="nucleotide sequence ID" value="NZ_JPIN01000009.1"/>
</dbReference>
<keyword evidence="2" id="KW-0812">Transmembrane</keyword>
<dbReference type="GO" id="GO:0015628">
    <property type="term" value="P:protein secretion by the type II secretion system"/>
    <property type="evidence" value="ECO:0007669"/>
    <property type="project" value="InterPro"/>
</dbReference>
<dbReference type="InterPro" id="IPR012902">
    <property type="entry name" value="N_methyl_site"/>
</dbReference>
<dbReference type="PANTHER" id="PTHR30093:SF47">
    <property type="entry name" value="TYPE IV PILUS NON-CORE MINOR PILIN PILE"/>
    <property type="match status" value="1"/>
</dbReference>
<dbReference type="STRING" id="1517416.IDAT_09975"/>
<dbReference type="InterPro" id="IPR031982">
    <property type="entry name" value="PilE-like"/>
</dbReference>
<evidence type="ECO:0000313" key="4">
    <source>
        <dbReference type="Proteomes" id="UP000053718"/>
    </source>
</evidence>
<evidence type="ECO:0000313" key="3">
    <source>
        <dbReference type="EMBL" id="KFZ28320.1"/>
    </source>
</evidence>
<dbReference type="AlphaFoldDB" id="A0A094IKV3"/>
<evidence type="ECO:0000256" key="2">
    <source>
        <dbReference type="SAM" id="Phobius"/>
    </source>
</evidence>
<dbReference type="GO" id="GO:0015627">
    <property type="term" value="C:type II protein secretion system complex"/>
    <property type="evidence" value="ECO:0007669"/>
    <property type="project" value="InterPro"/>
</dbReference>
<comment type="caution">
    <text evidence="3">The sequence shown here is derived from an EMBL/GenBank/DDBJ whole genome shotgun (WGS) entry which is preliminary data.</text>
</comment>
<keyword evidence="2" id="KW-1133">Transmembrane helix</keyword>
<feature type="transmembrane region" description="Helical" evidence="2">
    <location>
        <begin position="12"/>
        <end position="33"/>
    </location>
</feature>
<dbReference type="Gene3D" id="3.30.700.10">
    <property type="entry name" value="Glycoprotein, Type 4 Pilin"/>
    <property type="match status" value="1"/>
</dbReference>
<keyword evidence="1" id="KW-0488">Methylation</keyword>
<gene>
    <name evidence="3" type="ORF">IDAT_09975</name>
</gene>
<dbReference type="OrthoDB" id="5572189at2"/>
<dbReference type="InterPro" id="IPR045584">
    <property type="entry name" value="Pilin-like"/>
</dbReference>
<keyword evidence="2" id="KW-0472">Membrane</keyword>
<dbReference type="Pfam" id="PF07963">
    <property type="entry name" value="N_methyl"/>
    <property type="match status" value="1"/>
</dbReference>
<dbReference type="GO" id="GO:0043683">
    <property type="term" value="P:type IV pilus assembly"/>
    <property type="evidence" value="ECO:0007669"/>
    <property type="project" value="InterPro"/>
</dbReference>
<keyword evidence="4" id="KW-1185">Reference proteome</keyword>
<dbReference type="InterPro" id="IPR000983">
    <property type="entry name" value="Bac_GSPG_pilin"/>
</dbReference>
<accession>A0A094IKV3</accession>
<evidence type="ECO:0008006" key="5">
    <source>
        <dbReference type="Google" id="ProtNLM"/>
    </source>
</evidence>
<dbReference type="NCBIfam" id="TIGR02532">
    <property type="entry name" value="IV_pilin_GFxxxE"/>
    <property type="match status" value="1"/>
</dbReference>
<dbReference type="Pfam" id="PF16732">
    <property type="entry name" value="ComP_DUS"/>
    <property type="match status" value="1"/>
</dbReference>
<organism evidence="3 4">
    <name type="scientific">Pseudidiomarina atlantica</name>
    <dbReference type="NCBI Taxonomy" id="1517416"/>
    <lineage>
        <taxon>Bacteria</taxon>
        <taxon>Pseudomonadati</taxon>
        <taxon>Pseudomonadota</taxon>
        <taxon>Gammaproteobacteria</taxon>
        <taxon>Alteromonadales</taxon>
        <taxon>Idiomarinaceae</taxon>
        <taxon>Pseudidiomarina</taxon>
    </lineage>
</organism>
<dbReference type="EMBL" id="JPIN01000009">
    <property type="protein sequence ID" value="KFZ28320.1"/>
    <property type="molecule type" value="Genomic_DNA"/>
</dbReference>
<dbReference type="SUPFAM" id="SSF54523">
    <property type="entry name" value="Pili subunits"/>
    <property type="match status" value="1"/>
</dbReference>
<dbReference type="PROSITE" id="PS00409">
    <property type="entry name" value="PROKAR_NTER_METHYL"/>
    <property type="match status" value="1"/>
</dbReference>
<dbReference type="Proteomes" id="UP000053718">
    <property type="component" value="Unassembled WGS sequence"/>
</dbReference>
<evidence type="ECO:0000256" key="1">
    <source>
        <dbReference type="ARBA" id="ARBA00022481"/>
    </source>
</evidence>
<sequence>MQAKIKQSGMTLIELMIVIVIIGIIAAAAYPNYVDYVRESRRADAMGQLLTLQMAQEEYRLKNTTYAAYADLGVTASSEFYTFSVSNVGAETYTITATATGGQANDTGCTTLSINQNDQKTPAACWQR</sequence>
<dbReference type="PANTHER" id="PTHR30093">
    <property type="entry name" value="GENERAL SECRETION PATHWAY PROTEIN G"/>
    <property type="match status" value="1"/>
</dbReference>
<name>A0A094IKV3_9GAMM</name>